<keyword evidence="1" id="KW-1133">Transmembrane helix</keyword>
<dbReference type="Proteomes" id="UP000001635">
    <property type="component" value="Chromosome"/>
</dbReference>
<reference evidence="3" key="1">
    <citation type="submission" date="2011-07" db="EMBL/GenBank/DDBJ databases">
        <title>The complete genome of Cyclobacterium marinum DSM 745.</title>
        <authorList>
            <person name="Lucas S."/>
            <person name="Han J."/>
            <person name="Lapidus A."/>
            <person name="Bruce D."/>
            <person name="Goodwin L."/>
            <person name="Pitluck S."/>
            <person name="Peters L."/>
            <person name="Kyrpides N."/>
            <person name="Mavromatis K."/>
            <person name="Ivanova N."/>
            <person name="Ovchinnikova G."/>
            <person name="Chertkov O."/>
            <person name="Detter J.C."/>
            <person name="Tapia R."/>
            <person name="Han C."/>
            <person name="Land M."/>
            <person name="Hauser L."/>
            <person name="Markowitz V."/>
            <person name="Cheng J.-F."/>
            <person name="Hugenholtz P."/>
            <person name="Woyke T."/>
            <person name="Wu D."/>
            <person name="Tindall B."/>
            <person name="Schuetze A."/>
            <person name="Brambilla E."/>
            <person name="Klenk H.-P."/>
            <person name="Eisen J.A."/>
        </authorList>
    </citation>
    <scope>NUCLEOTIDE SEQUENCE [LARGE SCALE GENOMIC DNA]</scope>
    <source>
        <strain evidence="3">ATCC 25205 / DSM 745 / LMG 13164 / NCIMB 1802</strain>
    </source>
</reference>
<keyword evidence="1" id="KW-0472">Membrane</keyword>
<dbReference type="RefSeq" id="WP_014022325.1">
    <property type="nucleotide sequence ID" value="NC_015914.1"/>
</dbReference>
<dbReference type="OrthoDB" id="673991at2"/>
<dbReference type="STRING" id="880070.Cycma_4339"/>
<dbReference type="eggNOG" id="ENOG5032ZVF">
    <property type="taxonomic scope" value="Bacteria"/>
</dbReference>
<feature type="transmembrane region" description="Helical" evidence="1">
    <location>
        <begin position="59"/>
        <end position="81"/>
    </location>
</feature>
<dbReference type="HOGENOM" id="CLU_142257_0_0_10"/>
<gene>
    <name evidence="2" type="ordered locus">Cycma_4339</name>
</gene>
<protein>
    <recommendedName>
        <fullName evidence="4">DUF2938 domain-containing protein</fullName>
    </recommendedName>
</protein>
<keyword evidence="1" id="KW-0812">Transmembrane</keyword>
<feature type="transmembrane region" description="Helical" evidence="1">
    <location>
        <begin position="93"/>
        <end position="114"/>
    </location>
</feature>
<evidence type="ECO:0008006" key="4">
    <source>
        <dbReference type="Google" id="ProtNLM"/>
    </source>
</evidence>
<dbReference type="AlphaFoldDB" id="G0IXP4"/>
<organism evidence="2 3">
    <name type="scientific">Cyclobacterium marinum (strain ATCC 25205 / DSM 745 / LMG 13164 / NCIMB 1802)</name>
    <name type="common">Flectobacillus marinus</name>
    <dbReference type="NCBI Taxonomy" id="880070"/>
    <lineage>
        <taxon>Bacteria</taxon>
        <taxon>Pseudomonadati</taxon>
        <taxon>Bacteroidota</taxon>
        <taxon>Cytophagia</taxon>
        <taxon>Cytophagales</taxon>
        <taxon>Cyclobacteriaceae</taxon>
        <taxon>Cyclobacterium</taxon>
    </lineage>
</organism>
<evidence type="ECO:0000256" key="1">
    <source>
        <dbReference type="SAM" id="Phobius"/>
    </source>
</evidence>
<evidence type="ECO:0000313" key="2">
    <source>
        <dbReference type="EMBL" id="AEL28041.1"/>
    </source>
</evidence>
<sequence length="160" mass="18515">MDIKHFFITVLSGIVATVVMTIIMYMYTTLFKHFTKVIHLLGCMISGDHNLHSPSKRTIILGTLAHFSVGIIFSMSYYLLWNWGIFEINFFDSVIIGALSGIVAILVWKSYLQLHQYQPRISQNHYFFALFIAHIIFGIVSVNIFQMITDSPDLWYELNK</sequence>
<proteinExistence type="predicted"/>
<dbReference type="EMBL" id="CP002955">
    <property type="protein sequence ID" value="AEL28041.1"/>
    <property type="molecule type" value="Genomic_DNA"/>
</dbReference>
<feature type="transmembrane region" description="Helical" evidence="1">
    <location>
        <begin position="6"/>
        <end position="27"/>
    </location>
</feature>
<feature type="transmembrane region" description="Helical" evidence="1">
    <location>
        <begin position="126"/>
        <end position="148"/>
    </location>
</feature>
<name>G0IXP4_CYCMS</name>
<dbReference type="KEGG" id="cmr:Cycma_4339"/>
<accession>G0IXP4</accession>
<keyword evidence="3" id="KW-1185">Reference proteome</keyword>
<evidence type="ECO:0000313" key="3">
    <source>
        <dbReference type="Proteomes" id="UP000001635"/>
    </source>
</evidence>